<keyword evidence="2 5" id="KW-0732">Signal</keyword>
<evidence type="ECO:0000256" key="4">
    <source>
        <dbReference type="ARBA" id="ARBA00023180"/>
    </source>
</evidence>
<dbReference type="InterPro" id="IPR001087">
    <property type="entry name" value="GDSL"/>
</dbReference>
<dbReference type="Proteomes" id="UP000233837">
    <property type="component" value="Unassembled WGS sequence"/>
</dbReference>
<protein>
    <submittedName>
        <fullName evidence="6">GDSL esterase/lipase</fullName>
    </submittedName>
</protein>
<keyword evidence="4" id="KW-0325">Glycoprotein</keyword>
<dbReference type="SUPFAM" id="SSF52266">
    <property type="entry name" value="SGNH hydrolase"/>
    <property type="match status" value="1"/>
</dbReference>
<dbReference type="CDD" id="cd01837">
    <property type="entry name" value="SGNH_plant_lipase_like"/>
    <property type="match status" value="1"/>
</dbReference>
<dbReference type="AlphaFoldDB" id="A0A2I0X2F4"/>
<dbReference type="PANTHER" id="PTHR22835">
    <property type="entry name" value="ZINC FINGER FYVE DOMAIN CONTAINING PROTEIN"/>
    <property type="match status" value="1"/>
</dbReference>
<feature type="signal peptide" evidence="5">
    <location>
        <begin position="1"/>
        <end position="29"/>
    </location>
</feature>
<comment type="similarity">
    <text evidence="1">Belongs to the 'GDSL' lipolytic enzyme family.</text>
</comment>
<dbReference type="InterPro" id="IPR035669">
    <property type="entry name" value="SGNH_plant_lipase-like"/>
</dbReference>
<dbReference type="InterPro" id="IPR036514">
    <property type="entry name" value="SGNH_hydro_sf"/>
</dbReference>
<gene>
    <name evidence="6" type="ORF">MA16_Dca004110</name>
</gene>
<sequence>MASSSFSLYPSLTLVAFLLLLFPVRRTAGGCYTSIFSFGDSITDTGNLLLSNGDNCLSGRLPYGETFFGRPTGRFSDGRLIIDFIAEAMGIPFLPPSLRGGDCGGFRRGVNFAVAGATVLKNGFFRERGFDVTWTNMSLGVQIGRFKKLISFCDTERKDIFSRSLFLVGEIGGNDYYQGFLQNWSFQEVKSLVPLVINKISMAINDLIDMGAKTLLVPGNFPIGCMAAFLTYYENSKVEDYNTSTGCINWLNEFSEYHNNVLKQELNRLRYTHPDATIIYADYFNVVMNILSPANSTRLERVPLAACCGSGGGRYNYGKSVNCGSENSTVCDDPSTYLSWDGLHFTEATYKAIAKGILEGPFADPSINKACSSSNIGSVVKELAINVSKEE</sequence>
<reference evidence="6 7" key="1">
    <citation type="journal article" date="2016" name="Sci. Rep.">
        <title>The Dendrobium catenatum Lindl. genome sequence provides insights into polysaccharide synthase, floral development and adaptive evolution.</title>
        <authorList>
            <person name="Zhang G.Q."/>
            <person name="Xu Q."/>
            <person name="Bian C."/>
            <person name="Tsai W.C."/>
            <person name="Yeh C.M."/>
            <person name="Liu K.W."/>
            <person name="Yoshida K."/>
            <person name="Zhang L.S."/>
            <person name="Chang S.B."/>
            <person name="Chen F."/>
            <person name="Shi Y."/>
            <person name="Su Y.Y."/>
            <person name="Zhang Y.Q."/>
            <person name="Chen L.J."/>
            <person name="Yin Y."/>
            <person name="Lin M."/>
            <person name="Huang H."/>
            <person name="Deng H."/>
            <person name="Wang Z.W."/>
            <person name="Zhu S.L."/>
            <person name="Zhao X."/>
            <person name="Deng C."/>
            <person name="Niu S.C."/>
            <person name="Huang J."/>
            <person name="Wang M."/>
            <person name="Liu G.H."/>
            <person name="Yang H.J."/>
            <person name="Xiao X.J."/>
            <person name="Hsiao Y.Y."/>
            <person name="Wu W.L."/>
            <person name="Chen Y.Y."/>
            <person name="Mitsuda N."/>
            <person name="Ohme-Takagi M."/>
            <person name="Luo Y.B."/>
            <person name="Van de Peer Y."/>
            <person name="Liu Z.J."/>
        </authorList>
    </citation>
    <scope>NUCLEOTIDE SEQUENCE [LARGE SCALE GENOMIC DNA]</scope>
    <source>
        <tissue evidence="6">The whole plant</tissue>
    </source>
</reference>
<proteinExistence type="inferred from homology"/>
<keyword evidence="7" id="KW-1185">Reference proteome</keyword>
<evidence type="ECO:0000256" key="2">
    <source>
        <dbReference type="ARBA" id="ARBA00022729"/>
    </source>
</evidence>
<dbReference type="OrthoDB" id="1600564at2759"/>
<reference evidence="6 7" key="2">
    <citation type="journal article" date="2017" name="Nature">
        <title>The Apostasia genome and the evolution of orchids.</title>
        <authorList>
            <person name="Zhang G.Q."/>
            <person name="Liu K.W."/>
            <person name="Li Z."/>
            <person name="Lohaus R."/>
            <person name="Hsiao Y.Y."/>
            <person name="Niu S.C."/>
            <person name="Wang J.Y."/>
            <person name="Lin Y.C."/>
            <person name="Xu Q."/>
            <person name="Chen L.J."/>
            <person name="Yoshida K."/>
            <person name="Fujiwara S."/>
            <person name="Wang Z.W."/>
            <person name="Zhang Y.Q."/>
            <person name="Mitsuda N."/>
            <person name="Wang M."/>
            <person name="Liu G.H."/>
            <person name="Pecoraro L."/>
            <person name="Huang H.X."/>
            <person name="Xiao X.J."/>
            <person name="Lin M."/>
            <person name="Wu X.Y."/>
            <person name="Wu W.L."/>
            <person name="Chen Y.Y."/>
            <person name="Chang S.B."/>
            <person name="Sakamoto S."/>
            <person name="Ohme-Takagi M."/>
            <person name="Yagi M."/>
            <person name="Zeng S.J."/>
            <person name="Shen C.Y."/>
            <person name="Yeh C.M."/>
            <person name="Luo Y.B."/>
            <person name="Tsai W.C."/>
            <person name="Van de Peer Y."/>
            <person name="Liu Z.J."/>
        </authorList>
    </citation>
    <scope>NUCLEOTIDE SEQUENCE [LARGE SCALE GENOMIC DNA]</scope>
    <source>
        <tissue evidence="6">The whole plant</tissue>
    </source>
</reference>
<dbReference type="Gene3D" id="3.40.50.1110">
    <property type="entry name" value="SGNH hydrolase"/>
    <property type="match status" value="1"/>
</dbReference>
<evidence type="ECO:0000256" key="1">
    <source>
        <dbReference type="ARBA" id="ARBA00008668"/>
    </source>
</evidence>
<evidence type="ECO:0000256" key="3">
    <source>
        <dbReference type="ARBA" id="ARBA00022801"/>
    </source>
</evidence>
<dbReference type="PANTHER" id="PTHR22835:SF663">
    <property type="entry name" value="LIPASE-LIKE"/>
    <property type="match status" value="1"/>
</dbReference>
<dbReference type="GO" id="GO:0016788">
    <property type="term" value="F:hydrolase activity, acting on ester bonds"/>
    <property type="evidence" value="ECO:0007669"/>
    <property type="project" value="InterPro"/>
</dbReference>
<evidence type="ECO:0000313" key="7">
    <source>
        <dbReference type="Proteomes" id="UP000233837"/>
    </source>
</evidence>
<dbReference type="Pfam" id="PF00657">
    <property type="entry name" value="Lipase_GDSL"/>
    <property type="match status" value="1"/>
</dbReference>
<name>A0A2I0X2F4_9ASPA</name>
<feature type="chain" id="PRO_5014116820" evidence="5">
    <location>
        <begin position="30"/>
        <end position="391"/>
    </location>
</feature>
<accession>A0A2I0X2F4</accession>
<organism evidence="6 7">
    <name type="scientific">Dendrobium catenatum</name>
    <dbReference type="NCBI Taxonomy" id="906689"/>
    <lineage>
        <taxon>Eukaryota</taxon>
        <taxon>Viridiplantae</taxon>
        <taxon>Streptophyta</taxon>
        <taxon>Embryophyta</taxon>
        <taxon>Tracheophyta</taxon>
        <taxon>Spermatophyta</taxon>
        <taxon>Magnoliopsida</taxon>
        <taxon>Liliopsida</taxon>
        <taxon>Asparagales</taxon>
        <taxon>Orchidaceae</taxon>
        <taxon>Epidendroideae</taxon>
        <taxon>Malaxideae</taxon>
        <taxon>Dendrobiinae</taxon>
        <taxon>Dendrobium</taxon>
    </lineage>
</organism>
<keyword evidence="3" id="KW-0378">Hydrolase</keyword>
<dbReference type="EMBL" id="KZ502211">
    <property type="protein sequence ID" value="PKU82093.1"/>
    <property type="molecule type" value="Genomic_DNA"/>
</dbReference>
<evidence type="ECO:0000313" key="6">
    <source>
        <dbReference type="EMBL" id="PKU82093.1"/>
    </source>
</evidence>
<evidence type="ECO:0000256" key="5">
    <source>
        <dbReference type="SAM" id="SignalP"/>
    </source>
</evidence>